<evidence type="ECO:0000256" key="3">
    <source>
        <dbReference type="ARBA" id="ARBA00022457"/>
    </source>
</evidence>
<dbReference type="RefSeq" id="WP_046439887.1">
    <property type="nucleotide sequence ID" value="NZ_CP011312.1"/>
</dbReference>
<proteinExistence type="inferred from homology"/>
<dbReference type="EMBL" id="LR134377">
    <property type="protein sequence ID" value="VEH08828.1"/>
    <property type="molecule type" value="Genomic_DNA"/>
</dbReference>
<dbReference type="InterPro" id="IPR043502">
    <property type="entry name" value="DNA/RNA_pol_sf"/>
</dbReference>
<dbReference type="InterPro" id="IPR053848">
    <property type="entry name" value="IMS_HHH_1"/>
</dbReference>
<comment type="function">
    <text evidence="14 16">Poorly processive, error-prone DNA polymerase involved in untargeted mutagenesis. Copies undamaged DNA at stalled replication forks, which arise in vivo from mismatched or misaligned primer ends. These misaligned primers can be extended by PolIV. Exhibits no 3'-5' exonuclease (proofreading) activity. May be involved in translesional synthesis, in conjunction with the beta clamp from PolIII.</text>
</comment>
<evidence type="ECO:0000256" key="5">
    <source>
        <dbReference type="ARBA" id="ARBA00022679"/>
    </source>
</evidence>
<dbReference type="STRING" id="35755.UL82_06920"/>
<dbReference type="InterPro" id="IPR050116">
    <property type="entry name" value="DNA_polymerase-Y"/>
</dbReference>
<evidence type="ECO:0000256" key="15">
    <source>
        <dbReference type="ARBA" id="ARBA00049244"/>
    </source>
</evidence>
<evidence type="ECO:0000313" key="20">
    <source>
        <dbReference type="Proteomes" id="UP000033457"/>
    </source>
</evidence>
<dbReference type="PROSITE" id="PS50173">
    <property type="entry name" value="UMUC"/>
    <property type="match status" value="1"/>
</dbReference>
<evidence type="ECO:0000313" key="19">
    <source>
        <dbReference type="EMBL" id="VEH08828.1"/>
    </source>
</evidence>
<dbReference type="GO" id="GO:0006261">
    <property type="term" value="P:DNA-templated DNA replication"/>
    <property type="evidence" value="ECO:0007669"/>
    <property type="project" value="UniProtKB-UniRule"/>
</dbReference>
<dbReference type="GO" id="GO:0006281">
    <property type="term" value="P:DNA repair"/>
    <property type="evidence" value="ECO:0007669"/>
    <property type="project" value="UniProtKB-UniRule"/>
</dbReference>
<dbReference type="HOGENOM" id="CLU_012348_1_0_11"/>
<dbReference type="FunFam" id="1.10.150.20:FF:000068">
    <property type="entry name" value="DNA polymerase IV"/>
    <property type="match status" value="1"/>
</dbReference>
<keyword evidence="9 16" id="KW-0227">DNA damage</keyword>
<dbReference type="HAMAP" id="MF_01113">
    <property type="entry name" value="DNApol_IV"/>
    <property type="match status" value="1"/>
</dbReference>
<name>A0A0F6TE56_9CORY</name>
<keyword evidence="13 16" id="KW-0234">DNA repair</keyword>
<dbReference type="Gene3D" id="3.30.70.270">
    <property type="match status" value="1"/>
</dbReference>
<dbReference type="Gene3D" id="1.10.150.20">
    <property type="entry name" value="5' to 3' exonuclease, C-terminal subdomain"/>
    <property type="match status" value="1"/>
</dbReference>
<evidence type="ECO:0000256" key="16">
    <source>
        <dbReference type="HAMAP-Rule" id="MF_01113"/>
    </source>
</evidence>
<dbReference type="Pfam" id="PF21999">
    <property type="entry name" value="IMS_HHH_1"/>
    <property type="match status" value="1"/>
</dbReference>
<keyword evidence="11 16" id="KW-0239">DNA-directed DNA polymerase</keyword>
<keyword evidence="5 16" id="KW-0808">Transferase</keyword>
<dbReference type="SUPFAM" id="SSF56672">
    <property type="entry name" value="DNA/RNA polymerases"/>
    <property type="match status" value="1"/>
</dbReference>
<evidence type="ECO:0000313" key="21">
    <source>
        <dbReference type="Proteomes" id="UP000271380"/>
    </source>
</evidence>
<dbReference type="NCBIfam" id="NF002677">
    <property type="entry name" value="PRK02406.1"/>
    <property type="match status" value="1"/>
</dbReference>
<dbReference type="InterPro" id="IPR022880">
    <property type="entry name" value="DNApol_IV"/>
</dbReference>
<dbReference type="InterPro" id="IPR036775">
    <property type="entry name" value="DNA_pol_Y-fam_lit_finger_sf"/>
</dbReference>
<comment type="catalytic activity">
    <reaction evidence="15 16">
        <text>DNA(n) + a 2'-deoxyribonucleoside 5'-triphosphate = DNA(n+1) + diphosphate</text>
        <dbReference type="Rhea" id="RHEA:22508"/>
        <dbReference type="Rhea" id="RHEA-COMP:17339"/>
        <dbReference type="Rhea" id="RHEA-COMP:17340"/>
        <dbReference type="ChEBI" id="CHEBI:33019"/>
        <dbReference type="ChEBI" id="CHEBI:61560"/>
        <dbReference type="ChEBI" id="CHEBI:173112"/>
        <dbReference type="EC" id="2.7.7.7"/>
    </reaction>
</comment>
<organism evidence="18 20">
    <name type="scientific">Corynebacterium kutscheri</name>
    <dbReference type="NCBI Taxonomy" id="35755"/>
    <lineage>
        <taxon>Bacteria</taxon>
        <taxon>Bacillati</taxon>
        <taxon>Actinomycetota</taxon>
        <taxon>Actinomycetes</taxon>
        <taxon>Mycobacteriales</taxon>
        <taxon>Corynebacteriaceae</taxon>
        <taxon>Corynebacterium</taxon>
    </lineage>
</organism>
<dbReference type="Gene3D" id="3.40.1170.60">
    <property type="match status" value="1"/>
</dbReference>
<keyword evidence="12 16" id="KW-0238">DNA-binding</keyword>
<sequence>MQRWVIHIDMDAFFTSVEQLTRPTLRGRPVLVCGMNGRGVVAGASYEARVYGVKSAMPSYQALALVGFKAVPVLPRHAVYAAASKRIFKILERYSEVVEKISIDEGFLEPEVLVGASEEEVRTWAEELRAVIYQEAGLPASIGAGSGKQFAKIGSELAKPNGVFVCSPDKHEELIYPLPVGQLWGVGAVTKKKLNQLGVETIGDLAKMSEKEVEISLGVTIGKPLWLMARGIDDRVVEPRAIAKQISSERTYPKDLIVRSQVDIAIQREAEKAHRRLLKDGRGARTVTVKLKTADFRIQSRSMTLPYATDDVTVLSLIAKQLVRYPGEVGPIRLVGVSYSGLEIARQGMLFSDIEWLASVKEKTNDSSDFEVGVQSQVQLSVLPTTIDTQAELPEVLSGWYPTQDVHHEDYGHGWIQGVGHGKITVRFETRSTTQSIVRTFDANDPQLSQADPLISLDWDLSSDNYLEENEDF</sequence>
<dbReference type="Proteomes" id="UP000271380">
    <property type="component" value="Chromosome"/>
</dbReference>
<gene>
    <name evidence="16 18" type="primary">dinB</name>
    <name evidence="19" type="synonym">dinX</name>
    <name evidence="19" type="ORF">NCTC949_01951</name>
    <name evidence="18" type="ORF">UL82_06920</name>
</gene>
<keyword evidence="3 16" id="KW-0515">Mutator protein</keyword>
<comment type="similarity">
    <text evidence="2 16">Belongs to the DNA polymerase type-Y family.</text>
</comment>
<keyword evidence="8 16" id="KW-0479">Metal-binding</keyword>
<evidence type="ECO:0000256" key="9">
    <source>
        <dbReference type="ARBA" id="ARBA00022763"/>
    </source>
</evidence>
<feature type="binding site" evidence="16">
    <location>
        <position position="104"/>
    </location>
    <ligand>
        <name>Mg(2+)</name>
        <dbReference type="ChEBI" id="CHEBI:18420"/>
    </ligand>
</feature>
<keyword evidence="7 16" id="KW-0235">DNA replication</keyword>
<dbReference type="GO" id="GO:0003684">
    <property type="term" value="F:damaged DNA binding"/>
    <property type="evidence" value="ECO:0007669"/>
    <property type="project" value="InterPro"/>
</dbReference>
<dbReference type="SUPFAM" id="SSF100879">
    <property type="entry name" value="Lesion bypass DNA polymerase (Y-family), little finger domain"/>
    <property type="match status" value="1"/>
</dbReference>
<evidence type="ECO:0000256" key="10">
    <source>
        <dbReference type="ARBA" id="ARBA00022842"/>
    </source>
</evidence>
<evidence type="ECO:0000256" key="4">
    <source>
        <dbReference type="ARBA" id="ARBA00022490"/>
    </source>
</evidence>
<feature type="binding site" evidence="16">
    <location>
        <position position="9"/>
    </location>
    <ligand>
        <name>Mg(2+)</name>
        <dbReference type="ChEBI" id="CHEBI:18420"/>
    </ligand>
</feature>
<dbReference type="AlphaFoldDB" id="A0A0F6TE56"/>
<accession>A0A0F6TE56</accession>
<evidence type="ECO:0000256" key="14">
    <source>
        <dbReference type="ARBA" id="ARBA00025589"/>
    </source>
</evidence>
<comment type="subcellular location">
    <subcellularLocation>
        <location evidence="1 16">Cytoplasm</location>
    </subcellularLocation>
</comment>
<evidence type="ECO:0000256" key="12">
    <source>
        <dbReference type="ARBA" id="ARBA00023125"/>
    </source>
</evidence>
<dbReference type="PANTHER" id="PTHR11076">
    <property type="entry name" value="DNA REPAIR POLYMERASE UMUC / TRANSFERASE FAMILY MEMBER"/>
    <property type="match status" value="1"/>
</dbReference>
<dbReference type="EC" id="2.7.7.7" evidence="16"/>
<dbReference type="GO" id="GO:0005829">
    <property type="term" value="C:cytosol"/>
    <property type="evidence" value="ECO:0007669"/>
    <property type="project" value="TreeGrafter"/>
</dbReference>
<dbReference type="InterPro" id="IPR043128">
    <property type="entry name" value="Rev_trsase/Diguanyl_cyclase"/>
</dbReference>
<evidence type="ECO:0000256" key="13">
    <source>
        <dbReference type="ARBA" id="ARBA00023204"/>
    </source>
</evidence>
<dbReference type="GO" id="GO:0009432">
    <property type="term" value="P:SOS response"/>
    <property type="evidence" value="ECO:0007669"/>
    <property type="project" value="TreeGrafter"/>
</dbReference>
<dbReference type="GO" id="GO:0042276">
    <property type="term" value="P:error-prone translesion synthesis"/>
    <property type="evidence" value="ECO:0007669"/>
    <property type="project" value="TreeGrafter"/>
</dbReference>
<dbReference type="Proteomes" id="UP000033457">
    <property type="component" value="Chromosome"/>
</dbReference>
<dbReference type="Gene3D" id="3.30.1490.100">
    <property type="entry name" value="DNA polymerase, Y-family, little finger domain"/>
    <property type="match status" value="1"/>
</dbReference>
<evidence type="ECO:0000313" key="18">
    <source>
        <dbReference type="EMBL" id="AKE41549.1"/>
    </source>
</evidence>
<reference evidence="18 20" key="1">
    <citation type="journal article" date="2015" name="Genome Announc.">
        <title>Complete Genome Sequence of Corynebacterium kutscheri DSM 20755, a Corynebacterial Type Strain with Remarkably Low G+C Content of Chromosomal DNA.</title>
        <authorList>
            <person name="Ruckert C."/>
            <person name="Albersmeier A."/>
            <person name="Winkler A."/>
            <person name="Tauch A."/>
        </authorList>
    </citation>
    <scope>NUCLEOTIDE SEQUENCE [LARGE SCALE GENOMIC DNA]</scope>
    <source>
        <strain evidence="18 20">DSM 20755</strain>
    </source>
</reference>
<feature type="site" description="Substrate discrimination" evidence="16">
    <location>
        <position position="14"/>
    </location>
</feature>
<evidence type="ECO:0000256" key="11">
    <source>
        <dbReference type="ARBA" id="ARBA00022932"/>
    </source>
</evidence>
<keyword evidence="4 16" id="KW-0963">Cytoplasm</keyword>
<evidence type="ECO:0000256" key="2">
    <source>
        <dbReference type="ARBA" id="ARBA00010945"/>
    </source>
</evidence>
<feature type="domain" description="UmuC" evidence="17">
    <location>
        <begin position="5"/>
        <end position="187"/>
    </location>
</feature>
<dbReference type="InterPro" id="IPR017961">
    <property type="entry name" value="DNA_pol_Y-fam_little_finger"/>
</dbReference>
<feature type="active site" evidence="16">
    <location>
        <position position="105"/>
    </location>
</feature>
<keyword evidence="6 16" id="KW-0548">Nucleotidyltransferase</keyword>
<protein>
    <recommendedName>
        <fullName evidence="16">DNA polymerase IV</fullName>
        <shortName evidence="16">Pol IV</shortName>
        <ecNumber evidence="16">2.7.7.7</ecNumber>
    </recommendedName>
</protein>
<dbReference type="NCBIfam" id="NF002882">
    <property type="entry name" value="PRK03348.1"/>
    <property type="match status" value="1"/>
</dbReference>
<dbReference type="PANTHER" id="PTHR11076:SF33">
    <property type="entry name" value="DNA POLYMERASE KAPPA"/>
    <property type="match status" value="1"/>
</dbReference>
<evidence type="ECO:0000256" key="8">
    <source>
        <dbReference type="ARBA" id="ARBA00022723"/>
    </source>
</evidence>
<evidence type="ECO:0000256" key="6">
    <source>
        <dbReference type="ARBA" id="ARBA00022695"/>
    </source>
</evidence>
<dbReference type="KEGG" id="cku:UL82_06920"/>
<keyword evidence="10 16" id="KW-0460">Magnesium</keyword>
<dbReference type="GO" id="GO:0000287">
    <property type="term" value="F:magnesium ion binding"/>
    <property type="evidence" value="ECO:0007669"/>
    <property type="project" value="UniProtKB-UniRule"/>
</dbReference>
<evidence type="ECO:0000256" key="1">
    <source>
        <dbReference type="ARBA" id="ARBA00004496"/>
    </source>
</evidence>
<dbReference type="GO" id="GO:0003887">
    <property type="term" value="F:DNA-directed DNA polymerase activity"/>
    <property type="evidence" value="ECO:0007669"/>
    <property type="project" value="UniProtKB-UniRule"/>
</dbReference>
<keyword evidence="20" id="KW-1185">Reference proteome</keyword>
<evidence type="ECO:0000256" key="7">
    <source>
        <dbReference type="ARBA" id="ARBA00022705"/>
    </source>
</evidence>
<dbReference type="OrthoDB" id="9808813at2"/>
<comment type="cofactor">
    <cofactor evidence="16">
        <name>Mg(2+)</name>
        <dbReference type="ChEBI" id="CHEBI:18420"/>
    </cofactor>
    <text evidence="16">Binds 2 magnesium ions per subunit.</text>
</comment>
<dbReference type="Pfam" id="PF00817">
    <property type="entry name" value="IMS"/>
    <property type="match status" value="1"/>
</dbReference>
<dbReference type="CDD" id="cd03586">
    <property type="entry name" value="PolY_Pol_IV_kappa"/>
    <property type="match status" value="1"/>
</dbReference>
<dbReference type="InterPro" id="IPR001126">
    <property type="entry name" value="UmuC"/>
</dbReference>
<comment type="subunit">
    <text evidence="16">Monomer.</text>
</comment>
<reference evidence="19 21" key="2">
    <citation type="submission" date="2018-12" db="EMBL/GenBank/DDBJ databases">
        <authorList>
            <consortium name="Pathogen Informatics"/>
        </authorList>
    </citation>
    <scope>NUCLEOTIDE SEQUENCE [LARGE SCALE GENOMIC DNA]</scope>
    <source>
        <strain evidence="19 21">NCTC949</strain>
    </source>
</reference>
<evidence type="ECO:0000259" key="17">
    <source>
        <dbReference type="PROSITE" id="PS50173"/>
    </source>
</evidence>
<dbReference type="Pfam" id="PF11799">
    <property type="entry name" value="IMS_C"/>
    <property type="match status" value="1"/>
</dbReference>
<dbReference type="EMBL" id="CP011312">
    <property type="protein sequence ID" value="AKE41549.1"/>
    <property type="molecule type" value="Genomic_DNA"/>
</dbReference>